<dbReference type="OrthoDB" id="9823884at2"/>
<reference evidence="1 2" key="1">
    <citation type="submission" date="2019-10" db="EMBL/GenBank/DDBJ databases">
        <title>A soil myxobacterium in the family Polyangiaceae.</title>
        <authorList>
            <person name="Li Y."/>
            <person name="Wang J."/>
        </authorList>
    </citation>
    <scope>NUCLEOTIDE SEQUENCE [LARGE SCALE GENOMIC DNA]</scope>
    <source>
        <strain evidence="1 2">DSM 14734</strain>
    </source>
</reference>
<accession>A0A6N7PZH0</accession>
<gene>
    <name evidence="1" type="ORF">GF068_27820</name>
</gene>
<evidence type="ECO:0000313" key="1">
    <source>
        <dbReference type="EMBL" id="MRG95695.1"/>
    </source>
</evidence>
<dbReference type="Proteomes" id="UP000440224">
    <property type="component" value="Unassembled WGS sequence"/>
</dbReference>
<protein>
    <submittedName>
        <fullName evidence="1">Uncharacterized protein</fullName>
    </submittedName>
</protein>
<dbReference type="AlphaFoldDB" id="A0A6N7PZH0"/>
<proteinExistence type="predicted"/>
<evidence type="ECO:0000313" key="2">
    <source>
        <dbReference type="Proteomes" id="UP000440224"/>
    </source>
</evidence>
<organism evidence="1 2">
    <name type="scientific">Polyangium spumosum</name>
    <dbReference type="NCBI Taxonomy" id="889282"/>
    <lineage>
        <taxon>Bacteria</taxon>
        <taxon>Pseudomonadati</taxon>
        <taxon>Myxococcota</taxon>
        <taxon>Polyangia</taxon>
        <taxon>Polyangiales</taxon>
        <taxon>Polyangiaceae</taxon>
        <taxon>Polyangium</taxon>
    </lineage>
</organism>
<name>A0A6N7PZH0_9BACT</name>
<sequence>MAVQLTGSEEFAFARRSVGPSRPPERLAKVSRAGTLRFRVDRYEITFADGSELSVYNESLESMLGLDEDEDRGIYEADSVDTEPDALLERLYGSEQKLHVGLLCSHFESRSPVSIEVHVYVEYRLTQDDWDDMLSFLNERLPEEAPLTVEEIEGFDVEAMISFDPEEDEPSREDGTGFVMYFKEQDEEDDGLPLLGLCILAHAVVHDIECMDVEEEPLYSRVLWRAD</sequence>
<keyword evidence="2" id="KW-1185">Reference proteome</keyword>
<dbReference type="EMBL" id="WJIE01000008">
    <property type="protein sequence ID" value="MRG95695.1"/>
    <property type="molecule type" value="Genomic_DNA"/>
</dbReference>
<dbReference type="RefSeq" id="WP_153822505.1">
    <property type="nucleotide sequence ID" value="NZ_WJIE01000008.1"/>
</dbReference>
<comment type="caution">
    <text evidence="1">The sequence shown here is derived from an EMBL/GenBank/DDBJ whole genome shotgun (WGS) entry which is preliminary data.</text>
</comment>